<dbReference type="InterPro" id="IPR004101">
    <property type="entry name" value="Mur_ligase_C"/>
</dbReference>
<dbReference type="PANTHER" id="PTHR43024:SF1">
    <property type="entry name" value="UDP-N-ACETYLMURAMOYL-TRIPEPTIDE--D-ALANYL-D-ALANINE LIGASE"/>
    <property type="match status" value="1"/>
</dbReference>
<keyword evidence="4 10" id="KW-0547">Nucleotide-binding</keyword>
<dbReference type="GO" id="GO:0008766">
    <property type="term" value="F:UDP-N-acetylmuramoylalanyl-D-glutamyl-2,6-diaminopimelate-D-alanyl-D-alanine ligase activity"/>
    <property type="evidence" value="ECO:0007669"/>
    <property type="project" value="RHEA"/>
</dbReference>
<evidence type="ECO:0000256" key="9">
    <source>
        <dbReference type="ARBA" id="ARBA00023316"/>
    </source>
</evidence>
<comment type="catalytic activity">
    <reaction evidence="10">
        <text>D-alanyl-D-alanine + UDP-N-acetyl-alpha-D-muramoyl-L-alanyl-gamma-D-glutamyl-meso-2,6-diaminopimelate + ATP = UDP-N-acetyl-alpha-D-muramoyl-L-alanyl-gamma-D-glutamyl-meso-2,6-diaminopimeloyl-D-alanyl-D-alanine + ADP + phosphate + H(+)</text>
        <dbReference type="Rhea" id="RHEA:28374"/>
        <dbReference type="ChEBI" id="CHEBI:15378"/>
        <dbReference type="ChEBI" id="CHEBI:30616"/>
        <dbReference type="ChEBI" id="CHEBI:43474"/>
        <dbReference type="ChEBI" id="CHEBI:57822"/>
        <dbReference type="ChEBI" id="CHEBI:61386"/>
        <dbReference type="ChEBI" id="CHEBI:83905"/>
        <dbReference type="ChEBI" id="CHEBI:456216"/>
        <dbReference type="EC" id="6.3.2.10"/>
    </reaction>
</comment>
<dbReference type="InterPro" id="IPR036615">
    <property type="entry name" value="Mur_ligase_C_dom_sf"/>
</dbReference>
<dbReference type="Gene3D" id="3.90.190.20">
    <property type="entry name" value="Mur ligase, C-terminal domain"/>
    <property type="match status" value="1"/>
</dbReference>
<dbReference type="InterPro" id="IPR000713">
    <property type="entry name" value="Mur_ligase_N"/>
</dbReference>
<feature type="region of interest" description="Disordered" evidence="11">
    <location>
        <begin position="307"/>
        <end position="327"/>
    </location>
</feature>
<evidence type="ECO:0000259" key="14">
    <source>
        <dbReference type="Pfam" id="PF08245"/>
    </source>
</evidence>
<sequence>MSCTESADSYKSHIGMMPMSVSEIAQAVNGDVHVDASYDCNKVCAFYTCSDSRQVREGSVFVAIQGERVDGHDYVDRAATVGASVAIVNHLVSGVSSCFPQIVVKDTVKALGSLAKHNIDRRRESSSPFTIIGITGSVGKTTTKDMLRTLLMKMGETVAPIGSFNNEIGLPLTALRVGENTRFLVAEMGANHVGEITYLTNIAPPDIAIVLKVGVAHLGEFGSVERIAQAKSEIVKGLVPHGVAVLNADDIRVAAMQSLADEDKIRWFGIKNKKSQYCIIAEDVSLDSYGCASAVFKEFNACESGVSESKTTESGVSESKSHESSQNIHLSLQGEHNIMNALAAANVARYFGMKLKDIAEVLHNVSHISPHRMQVSTVCNNNQSFTLIDDSFNANPDSMKAGIDGLCAYERCDNNSLFRIAVLGSMLELGKDEDFLHENIGAYAVSHKVNAIIAVGSKDSKDLDHLAECIVNGALSSSKNNSVEKLDDSESETEVFLVHDTIEADKKVWSLVAQHSRSVVLLKGSHASGLSALAEKWDCLQSSKQQEVTCVESCSQMEVKR</sequence>
<evidence type="ECO:0000259" key="13">
    <source>
        <dbReference type="Pfam" id="PF02875"/>
    </source>
</evidence>
<organism evidence="15 16">
    <name type="scientific">Gardnerella vaginalis</name>
    <dbReference type="NCBI Taxonomy" id="2702"/>
    <lineage>
        <taxon>Bacteria</taxon>
        <taxon>Bacillati</taxon>
        <taxon>Actinomycetota</taxon>
        <taxon>Actinomycetes</taxon>
        <taxon>Bifidobacteriales</taxon>
        <taxon>Bifidobacteriaceae</taxon>
        <taxon>Gardnerella</taxon>
    </lineage>
</organism>
<dbReference type="UniPathway" id="UPA00219"/>
<feature type="domain" description="Mur ligase N-terminal catalytic" evidence="12">
    <location>
        <begin position="51"/>
        <end position="117"/>
    </location>
</feature>
<keyword evidence="3 10" id="KW-0132">Cell division</keyword>
<dbReference type="InterPro" id="IPR005863">
    <property type="entry name" value="UDP-N-AcMur_synth"/>
</dbReference>
<dbReference type="Gene3D" id="3.40.1190.10">
    <property type="entry name" value="Mur-like, catalytic domain"/>
    <property type="match status" value="1"/>
</dbReference>
<proteinExistence type="inferred from homology"/>
<dbReference type="PATRIC" id="fig|2702.101.peg.106"/>
<dbReference type="InterPro" id="IPR036565">
    <property type="entry name" value="Mur-like_cat_sf"/>
</dbReference>
<dbReference type="GO" id="GO:0005524">
    <property type="term" value="F:ATP binding"/>
    <property type="evidence" value="ECO:0007669"/>
    <property type="project" value="UniProtKB-UniRule"/>
</dbReference>
<dbReference type="GO" id="GO:0051301">
    <property type="term" value="P:cell division"/>
    <property type="evidence" value="ECO:0007669"/>
    <property type="project" value="UniProtKB-KW"/>
</dbReference>
<keyword evidence="6 10" id="KW-0133">Cell shape</keyword>
<comment type="similarity">
    <text evidence="10">Belongs to the MurCDEF family. MurF subfamily.</text>
</comment>
<reference evidence="15 16" key="1">
    <citation type="submission" date="2016-02" db="EMBL/GenBank/DDBJ databases">
        <authorList>
            <person name="Wen L."/>
            <person name="He K."/>
            <person name="Yang H."/>
        </authorList>
    </citation>
    <scope>NUCLEOTIDE SEQUENCE [LARGE SCALE GENOMIC DNA]</scope>
    <source>
        <strain evidence="15 16">CMW7778B</strain>
    </source>
</reference>
<comment type="subcellular location">
    <subcellularLocation>
        <location evidence="10">Cytoplasm</location>
    </subcellularLocation>
</comment>
<protein>
    <recommendedName>
        <fullName evidence="10">UDP-N-acetylmuramoyl-tripeptide--D-alanyl-D-alanine ligase</fullName>
        <ecNumber evidence="10">6.3.2.10</ecNumber>
    </recommendedName>
    <alternativeName>
        <fullName evidence="10">D-alanyl-D-alanine-adding enzyme</fullName>
    </alternativeName>
</protein>
<evidence type="ECO:0000256" key="5">
    <source>
        <dbReference type="ARBA" id="ARBA00022840"/>
    </source>
</evidence>
<accession>A0A135ZBU1</accession>
<keyword evidence="2 10" id="KW-0436">Ligase</keyword>
<evidence type="ECO:0000256" key="3">
    <source>
        <dbReference type="ARBA" id="ARBA00022618"/>
    </source>
</evidence>
<dbReference type="AlphaFoldDB" id="A0A135ZBU1"/>
<evidence type="ECO:0000256" key="7">
    <source>
        <dbReference type="ARBA" id="ARBA00022984"/>
    </source>
</evidence>
<keyword evidence="8 10" id="KW-0131">Cell cycle</keyword>
<dbReference type="SUPFAM" id="SSF53623">
    <property type="entry name" value="MurD-like peptide ligases, catalytic domain"/>
    <property type="match status" value="1"/>
</dbReference>
<dbReference type="Pfam" id="PF01225">
    <property type="entry name" value="Mur_ligase"/>
    <property type="match status" value="1"/>
</dbReference>
<dbReference type="InterPro" id="IPR035911">
    <property type="entry name" value="MurE/MurF_N"/>
</dbReference>
<evidence type="ECO:0000256" key="11">
    <source>
        <dbReference type="SAM" id="MobiDB-lite"/>
    </source>
</evidence>
<feature type="domain" description="Mur ligase C-terminal" evidence="13">
    <location>
        <begin position="371"/>
        <end position="525"/>
    </location>
</feature>
<dbReference type="GO" id="GO:0047480">
    <property type="term" value="F:UDP-N-acetylmuramoyl-tripeptide-D-alanyl-D-alanine ligase activity"/>
    <property type="evidence" value="ECO:0007669"/>
    <property type="project" value="UniProtKB-UniRule"/>
</dbReference>
<keyword evidence="9 10" id="KW-0961">Cell wall biogenesis/degradation</keyword>
<name>A0A135ZBU1_GARVA</name>
<keyword evidence="5 10" id="KW-0067">ATP-binding</keyword>
<comment type="caution">
    <text evidence="15">The sequence shown here is derived from an EMBL/GenBank/DDBJ whole genome shotgun (WGS) entry which is preliminary data.</text>
</comment>
<dbReference type="SUPFAM" id="SSF63418">
    <property type="entry name" value="MurE/MurF N-terminal domain"/>
    <property type="match status" value="1"/>
</dbReference>
<dbReference type="GO" id="GO:0008360">
    <property type="term" value="P:regulation of cell shape"/>
    <property type="evidence" value="ECO:0007669"/>
    <property type="project" value="UniProtKB-KW"/>
</dbReference>
<gene>
    <name evidence="10" type="primary">murF</name>
    <name evidence="15" type="ORF">HMPREF3230_00107</name>
</gene>
<dbReference type="Gene3D" id="3.40.1390.10">
    <property type="entry name" value="MurE/MurF, N-terminal domain"/>
    <property type="match status" value="1"/>
</dbReference>
<evidence type="ECO:0000256" key="2">
    <source>
        <dbReference type="ARBA" id="ARBA00022598"/>
    </source>
</evidence>
<keyword evidence="7 10" id="KW-0573">Peptidoglycan synthesis</keyword>
<dbReference type="InterPro" id="IPR051046">
    <property type="entry name" value="MurCDEF_CellWall_CoF430Synth"/>
</dbReference>
<evidence type="ECO:0000256" key="10">
    <source>
        <dbReference type="HAMAP-Rule" id="MF_02019"/>
    </source>
</evidence>
<evidence type="ECO:0000256" key="1">
    <source>
        <dbReference type="ARBA" id="ARBA00022490"/>
    </source>
</evidence>
<evidence type="ECO:0000259" key="12">
    <source>
        <dbReference type="Pfam" id="PF01225"/>
    </source>
</evidence>
<dbReference type="RefSeq" id="WP_082266202.1">
    <property type="nucleotide sequence ID" value="NZ_KQ961850.1"/>
</dbReference>
<comment type="pathway">
    <text evidence="10">Cell wall biogenesis; peptidoglycan biosynthesis.</text>
</comment>
<dbReference type="EMBL" id="LSRC01000004">
    <property type="protein sequence ID" value="KXI19116.1"/>
    <property type="molecule type" value="Genomic_DNA"/>
</dbReference>
<evidence type="ECO:0000313" key="16">
    <source>
        <dbReference type="Proteomes" id="UP000070505"/>
    </source>
</evidence>
<dbReference type="PANTHER" id="PTHR43024">
    <property type="entry name" value="UDP-N-ACETYLMURAMOYL-TRIPEPTIDE--D-ALANYL-D-ALANINE LIGASE"/>
    <property type="match status" value="1"/>
</dbReference>
<dbReference type="GO" id="GO:0009252">
    <property type="term" value="P:peptidoglycan biosynthetic process"/>
    <property type="evidence" value="ECO:0007669"/>
    <property type="project" value="UniProtKB-UniRule"/>
</dbReference>
<dbReference type="Proteomes" id="UP000070505">
    <property type="component" value="Unassembled WGS sequence"/>
</dbReference>
<dbReference type="GO" id="GO:0071555">
    <property type="term" value="P:cell wall organization"/>
    <property type="evidence" value="ECO:0007669"/>
    <property type="project" value="UniProtKB-KW"/>
</dbReference>
<dbReference type="HAMAP" id="MF_02019">
    <property type="entry name" value="MurF"/>
    <property type="match status" value="1"/>
</dbReference>
<dbReference type="Pfam" id="PF02875">
    <property type="entry name" value="Mur_ligase_C"/>
    <property type="match status" value="1"/>
</dbReference>
<dbReference type="SUPFAM" id="SSF53244">
    <property type="entry name" value="MurD-like peptide ligases, peptide-binding domain"/>
    <property type="match status" value="1"/>
</dbReference>
<evidence type="ECO:0000313" key="15">
    <source>
        <dbReference type="EMBL" id="KXI19116.1"/>
    </source>
</evidence>
<feature type="domain" description="Mur ligase central" evidence="14">
    <location>
        <begin position="134"/>
        <end position="348"/>
    </location>
</feature>
<evidence type="ECO:0000256" key="4">
    <source>
        <dbReference type="ARBA" id="ARBA00022741"/>
    </source>
</evidence>
<dbReference type="Pfam" id="PF08245">
    <property type="entry name" value="Mur_ligase_M"/>
    <property type="match status" value="1"/>
</dbReference>
<comment type="function">
    <text evidence="10">Involved in cell wall formation. Catalyzes the final step in the synthesis of UDP-N-acetylmuramoyl-pentapeptide, the precursor of murein.</text>
</comment>
<keyword evidence="1 10" id="KW-0963">Cytoplasm</keyword>
<dbReference type="InterPro" id="IPR013221">
    <property type="entry name" value="Mur_ligase_cen"/>
</dbReference>
<evidence type="ECO:0000256" key="6">
    <source>
        <dbReference type="ARBA" id="ARBA00022960"/>
    </source>
</evidence>
<evidence type="ECO:0000256" key="8">
    <source>
        <dbReference type="ARBA" id="ARBA00023306"/>
    </source>
</evidence>
<feature type="binding site" evidence="10">
    <location>
        <begin position="136"/>
        <end position="142"/>
    </location>
    <ligand>
        <name>ATP</name>
        <dbReference type="ChEBI" id="CHEBI:30616"/>
    </ligand>
</feature>
<dbReference type="GO" id="GO:0005737">
    <property type="term" value="C:cytoplasm"/>
    <property type="evidence" value="ECO:0007669"/>
    <property type="project" value="UniProtKB-SubCell"/>
</dbReference>
<dbReference type="EC" id="6.3.2.10" evidence="10"/>